<dbReference type="SUPFAM" id="SSF52743">
    <property type="entry name" value="Subtilisin-like"/>
    <property type="match status" value="1"/>
</dbReference>
<dbReference type="InterPro" id="IPR036852">
    <property type="entry name" value="Peptidase_S8/S53_dom_sf"/>
</dbReference>
<keyword evidence="3 5" id="KW-0378">Hydrolase</keyword>
<dbReference type="PROSITE" id="PS00136">
    <property type="entry name" value="SUBTILASE_ASP"/>
    <property type="match status" value="1"/>
</dbReference>
<dbReference type="Gene3D" id="3.40.50.200">
    <property type="entry name" value="Peptidase S8/S53 domain"/>
    <property type="match status" value="1"/>
</dbReference>
<feature type="active site" description="Charge relay system" evidence="5">
    <location>
        <position position="64"/>
    </location>
</feature>
<dbReference type="GO" id="GO:0006508">
    <property type="term" value="P:proteolysis"/>
    <property type="evidence" value="ECO:0007669"/>
    <property type="project" value="UniProtKB-KW"/>
</dbReference>
<dbReference type="InterPro" id="IPR023828">
    <property type="entry name" value="Peptidase_S8_Ser-AS"/>
</dbReference>
<keyword evidence="8" id="KW-0472">Membrane</keyword>
<dbReference type="AlphaFoldDB" id="A0AA37X988"/>
<dbReference type="GO" id="GO:0004252">
    <property type="term" value="F:serine-type endopeptidase activity"/>
    <property type="evidence" value="ECO:0007669"/>
    <property type="project" value="UniProtKB-UniRule"/>
</dbReference>
<keyword evidence="2 5" id="KW-0645">Protease</keyword>
<evidence type="ECO:0000256" key="4">
    <source>
        <dbReference type="ARBA" id="ARBA00022825"/>
    </source>
</evidence>
<keyword evidence="8" id="KW-0812">Transmembrane</keyword>
<protein>
    <recommendedName>
        <fullName evidence="10">Peptidase S8/S53 domain-containing protein</fullName>
    </recommendedName>
</protein>
<dbReference type="PROSITE" id="PS51318">
    <property type="entry name" value="TAT"/>
    <property type="match status" value="1"/>
</dbReference>
<sequence length="443" mass="44281">MRASARRRGLALAALTALTLPLLPAGPAAAATRVQGMEYWLDDYGVREAWGTTRGAGVTVAVIDTGVDASHPDLAGAVVGGTDVSGIGGADGRTPVGEDSGHGTMVASLLAGRGQPGGLGVIGVAPEASLLTISVGFGAGPRPVDTEVAEAVTWAVDNGADVINLSLTRNTLDWPESWDEAFLHAAEHDVVVIAAAGNRAAGTEIVGAPATMPGVLTVAGVDRRGVASLDASSQGITIGVSAPSEQLVGAVPGGGYVTWQGTSGATPLVSGVAALVRAAHPDLDAANVIERIVATAEPVGAEVPGPLYGFGLLRAADAVGRAVPAVTANPMGDLAEWVRVHRRAAVDEPADGADAGAAGPAPLPSAVPRAGADPSGGVLLPSAAQLREVGIPLALLLGFGLAATGLVVFAVRELAGLRKAPKMVRVRREVPDPVEFEAPPRPE</sequence>
<feature type="chain" id="PRO_5041430130" description="Peptidase S8/S53 domain-containing protein" evidence="9">
    <location>
        <begin position="31"/>
        <end position="443"/>
    </location>
</feature>
<keyword evidence="9" id="KW-0732">Signal</keyword>
<dbReference type="Pfam" id="PF00082">
    <property type="entry name" value="Peptidase_S8"/>
    <property type="match status" value="1"/>
</dbReference>
<name>A0AA37X988_9MICO</name>
<feature type="transmembrane region" description="Helical" evidence="8">
    <location>
        <begin position="389"/>
        <end position="411"/>
    </location>
</feature>
<dbReference type="PROSITE" id="PS51892">
    <property type="entry name" value="SUBTILASE"/>
    <property type="match status" value="1"/>
</dbReference>
<dbReference type="InterPro" id="IPR000209">
    <property type="entry name" value="Peptidase_S8/S53_dom"/>
</dbReference>
<comment type="similarity">
    <text evidence="1 5 6">Belongs to the peptidase S8 family.</text>
</comment>
<dbReference type="PRINTS" id="PR00723">
    <property type="entry name" value="SUBTILISIN"/>
</dbReference>
<evidence type="ECO:0000313" key="12">
    <source>
        <dbReference type="Proteomes" id="UP001157160"/>
    </source>
</evidence>
<keyword evidence="12" id="KW-1185">Reference proteome</keyword>
<dbReference type="InterPro" id="IPR015500">
    <property type="entry name" value="Peptidase_S8_subtilisin-rel"/>
</dbReference>
<reference evidence="11 12" key="1">
    <citation type="journal article" date="2014" name="Int. J. Syst. Evol. Microbiol.">
        <title>Complete genome sequence of Corynebacterium casei LMG S-19264T (=DSM 44701T), isolated from a smear-ripened cheese.</title>
        <authorList>
            <consortium name="US DOE Joint Genome Institute (JGI-PGF)"/>
            <person name="Walter F."/>
            <person name="Albersmeier A."/>
            <person name="Kalinowski J."/>
            <person name="Ruckert C."/>
        </authorList>
    </citation>
    <scope>NUCLEOTIDE SEQUENCE [LARGE SCALE GENOMIC DNA]</scope>
    <source>
        <strain evidence="11 12">NBRC 112289</strain>
    </source>
</reference>
<dbReference type="PROSITE" id="PS00137">
    <property type="entry name" value="SUBTILASE_HIS"/>
    <property type="match status" value="1"/>
</dbReference>
<accession>A0AA37X988</accession>
<dbReference type="InterPro" id="IPR022398">
    <property type="entry name" value="Peptidase_S8_His-AS"/>
</dbReference>
<feature type="active site" description="Charge relay system" evidence="5">
    <location>
        <position position="102"/>
    </location>
</feature>
<keyword evidence="4 5" id="KW-0720">Serine protease</keyword>
<evidence type="ECO:0000259" key="10">
    <source>
        <dbReference type="Pfam" id="PF00082"/>
    </source>
</evidence>
<organism evidence="11 12">
    <name type="scientific">Arenivirga flava</name>
    <dbReference type="NCBI Taxonomy" id="1930060"/>
    <lineage>
        <taxon>Bacteria</taxon>
        <taxon>Bacillati</taxon>
        <taxon>Actinomycetota</taxon>
        <taxon>Actinomycetes</taxon>
        <taxon>Micrococcales</taxon>
        <taxon>Microbacteriaceae</taxon>
        <taxon>Arenivirga</taxon>
    </lineage>
</organism>
<feature type="domain" description="Peptidase S8/S53" evidence="10">
    <location>
        <begin position="55"/>
        <end position="311"/>
    </location>
</feature>
<dbReference type="InterPro" id="IPR006311">
    <property type="entry name" value="TAT_signal"/>
</dbReference>
<evidence type="ECO:0000256" key="1">
    <source>
        <dbReference type="ARBA" id="ARBA00011073"/>
    </source>
</evidence>
<proteinExistence type="inferred from homology"/>
<evidence type="ECO:0000256" key="8">
    <source>
        <dbReference type="SAM" id="Phobius"/>
    </source>
</evidence>
<evidence type="ECO:0000256" key="5">
    <source>
        <dbReference type="PROSITE-ProRule" id="PRU01240"/>
    </source>
</evidence>
<keyword evidence="8" id="KW-1133">Transmembrane helix</keyword>
<dbReference type="InterPro" id="IPR023827">
    <property type="entry name" value="Peptidase_S8_Asp-AS"/>
</dbReference>
<evidence type="ECO:0000256" key="2">
    <source>
        <dbReference type="ARBA" id="ARBA00022670"/>
    </source>
</evidence>
<dbReference type="EMBL" id="BSUL01000001">
    <property type="protein sequence ID" value="GMA28259.1"/>
    <property type="molecule type" value="Genomic_DNA"/>
</dbReference>
<dbReference type="Proteomes" id="UP001157160">
    <property type="component" value="Unassembled WGS sequence"/>
</dbReference>
<dbReference type="PANTHER" id="PTHR43806">
    <property type="entry name" value="PEPTIDASE S8"/>
    <property type="match status" value="1"/>
</dbReference>
<evidence type="ECO:0000256" key="6">
    <source>
        <dbReference type="RuleBase" id="RU003355"/>
    </source>
</evidence>
<feature type="active site" description="Charge relay system" evidence="5">
    <location>
        <position position="263"/>
    </location>
</feature>
<evidence type="ECO:0000256" key="3">
    <source>
        <dbReference type="ARBA" id="ARBA00022801"/>
    </source>
</evidence>
<evidence type="ECO:0000256" key="9">
    <source>
        <dbReference type="SAM" id="SignalP"/>
    </source>
</evidence>
<evidence type="ECO:0000313" key="11">
    <source>
        <dbReference type="EMBL" id="GMA28259.1"/>
    </source>
</evidence>
<feature type="region of interest" description="Disordered" evidence="7">
    <location>
        <begin position="349"/>
        <end position="369"/>
    </location>
</feature>
<dbReference type="PROSITE" id="PS00138">
    <property type="entry name" value="SUBTILASE_SER"/>
    <property type="match status" value="1"/>
</dbReference>
<dbReference type="PANTHER" id="PTHR43806:SF11">
    <property type="entry name" value="CEREVISIN-RELATED"/>
    <property type="match status" value="1"/>
</dbReference>
<dbReference type="InterPro" id="IPR050131">
    <property type="entry name" value="Peptidase_S8_subtilisin-like"/>
</dbReference>
<feature type="signal peptide" evidence="9">
    <location>
        <begin position="1"/>
        <end position="30"/>
    </location>
</feature>
<evidence type="ECO:0000256" key="7">
    <source>
        <dbReference type="SAM" id="MobiDB-lite"/>
    </source>
</evidence>
<dbReference type="RefSeq" id="WP_284231627.1">
    <property type="nucleotide sequence ID" value="NZ_BSUL01000001.1"/>
</dbReference>
<gene>
    <name evidence="11" type="ORF">GCM10025874_15120</name>
</gene>
<comment type="caution">
    <text evidence="11">The sequence shown here is derived from an EMBL/GenBank/DDBJ whole genome shotgun (WGS) entry which is preliminary data.</text>
</comment>